<evidence type="ECO:0000256" key="2">
    <source>
        <dbReference type="ARBA" id="ARBA00022801"/>
    </source>
</evidence>
<keyword evidence="1 5" id="KW-0547">Nucleotide-binding</keyword>
<dbReference type="InterPro" id="IPR027417">
    <property type="entry name" value="P-loop_NTPase"/>
</dbReference>
<organism evidence="7 8">
    <name type="scientific">Phytoactinopolyspora halotolerans</name>
    <dbReference type="NCBI Taxonomy" id="1981512"/>
    <lineage>
        <taxon>Bacteria</taxon>
        <taxon>Bacillati</taxon>
        <taxon>Actinomycetota</taxon>
        <taxon>Actinomycetes</taxon>
        <taxon>Jiangellales</taxon>
        <taxon>Jiangellaceae</taxon>
        <taxon>Phytoactinopolyspora</taxon>
    </lineage>
</organism>
<dbReference type="PROSITE" id="PS51198">
    <property type="entry name" value="UVRD_HELICASE_ATP_BIND"/>
    <property type="match status" value="1"/>
</dbReference>
<dbReference type="SUPFAM" id="SSF52540">
    <property type="entry name" value="P-loop containing nucleoside triphosphate hydrolases"/>
    <property type="match status" value="1"/>
</dbReference>
<feature type="domain" description="UvrD-like helicase ATP-binding" evidence="6">
    <location>
        <begin position="189"/>
        <end position="629"/>
    </location>
</feature>
<dbReference type="PANTHER" id="PTHR11070">
    <property type="entry name" value="UVRD / RECB / PCRA DNA HELICASE FAMILY MEMBER"/>
    <property type="match status" value="1"/>
</dbReference>
<dbReference type="InterPro" id="IPR000212">
    <property type="entry name" value="DNA_helicase_UvrD/REP"/>
</dbReference>
<keyword evidence="4 5" id="KW-0067">ATP-binding</keyword>
<evidence type="ECO:0000256" key="1">
    <source>
        <dbReference type="ARBA" id="ARBA00022741"/>
    </source>
</evidence>
<dbReference type="GO" id="GO:0005524">
    <property type="term" value="F:ATP binding"/>
    <property type="evidence" value="ECO:0007669"/>
    <property type="project" value="UniProtKB-UniRule"/>
</dbReference>
<dbReference type="Proteomes" id="UP000475214">
    <property type="component" value="Unassembled WGS sequence"/>
</dbReference>
<comment type="caution">
    <text evidence="7">The sequence shown here is derived from an EMBL/GenBank/DDBJ whole genome shotgun (WGS) entry which is preliminary data.</text>
</comment>
<evidence type="ECO:0000313" key="8">
    <source>
        <dbReference type="Proteomes" id="UP000475214"/>
    </source>
</evidence>
<keyword evidence="8" id="KW-1185">Reference proteome</keyword>
<gene>
    <name evidence="7" type="ORF">G1H10_09350</name>
</gene>
<dbReference type="GO" id="GO:0003677">
    <property type="term" value="F:DNA binding"/>
    <property type="evidence" value="ECO:0007669"/>
    <property type="project" value="InterPro"/>
</dbReference>
<feature type="binding site" evidence="5">
    <location>
        <begin position="210"/>
        <end position="217"/>
    </location>
    <ligand>
        <name>ATP</name>
        <dbReference type="ChEBI" id="CHEBI:30616"/>
    </ligand>
</feature>
<reference evidence="7 8" key="1">
    <citation type="submission" date="2020-02" db="EMBL/GenBank/DDBJ databases">
        <authorList>
            <person name="Li X.-J."/>
            <person name="Han X.-M."/>
        </authorList>
    </citation>
    <scope>NUCLEOTIDE SEQUENCE [LARGE SCALE GENOMIC DNA]</scope>
    <source>
        <strain evidence="7 8">CCTCC AB 2017055</strain>
    </source>
</reference>
<dbReference type="PANTHER" id="PTHR11070:SF45">
    <property type="entry name" value="DNA 3'-5' HELICASE"/>
    <property type="match status" value="1"/>
</dbReference>
<evidence type="ECO:0000256" key="5">
    <source>
        <dbReference type="PROSITE-ProRule" id="PRU00560"/>
    </source>
</evidence>
<keyword evidence="3 5" id="KW-0347">Helicase</keyword>
<name>A0A6L9S6U1_9ACTN</name>
<dbReference type="GO" id="GO:0016787">
    <property type="term" value="F:hydrolase activity"/>
    <property type="evidence" value="ECO:0007669"/>
    <property type="project" value="UniProtKB-UniRule"/>
</dbReference>
<evidence type="ECO:0000313" key="7">
    <source>
        <dbReference type="EMBL" id="NEE00374.1"/>
    </source>
</evidence>
<dbReference type="GO" id="GO:0005829">
    <property type="term" value="C:cytosol"/>
    <property type="evidence" value="ECO:0007669"/>
    <property type="project" value="TreeGrafter"/>
</dbReference>
<keyword evidence="2 5" id="KW-0378">Hydrolase</keyword>
<dbReference type="Gene3D" id="3.40.50.300">
    <property type="entry name" value="P-loop containing nucleotide triphosphate hydrolases"/>
    <property type="match status" value="3"/>
</dbReference>
<evidence type="ECO:0000256" key="4">
    <source>
        <dbReference type="ARBA" id="ARBA00022840"/>
    </source>
</evidence>
<evidence type="ECO:0000256" key="3">
    <source>
        <dbReference type="ARBA" id="ARBA00022806"/>
    </source>
</evidence>
<protein>
    <submittedName>
        <fullName evidence="7">Helicase</fullName>
    </submittedName>
</protein>
<accession>A0A6L9S6U1</accession>
<dbReference type="GO" id="GO:0043138">
    <property type="term" value="F:3'-5' DNA helicase activity"/>
    <property type="evidence" value="ECO:0007669"/>
    <property type="project" value="TreeGrafter"/>
</dbReference>
<dbReference type="AlphaFoldDB" id="A0A6L9S6U1"/>
<sequence length="798" mass="87864">MSKKATSNDAVESEIAAEQEYVTRLYERFDDLRGGVDEQFSRAIKPAQSSTHQGRFERDASVNHYAERAARLASAEHGLVIGRLDIDSEDEPLYIGRAGIYSEDYDPLLIDWRAPAATPFYRATSAERLGVRRRRHIHLRGRDVVRIDDDVLALDNLDDDERRHLTGEAALLSSLESARTGRMGDIVATIQAEQDRVIRSDPDGILVVEGGPGTGKTVVALHRAAYLLYTYRRRLAANGVLVVGPNATFLRYIDQVLPGLGETDVVLSSVGGLYPGVETERVDAPATAIVKGDLRMADVLAQAVASNERAPIGGLRVTTDRDVYFLDDATCRRIRDNARERAQRTRQPHNRMRKYVVADVLDELTEQALGKIEAVLDGVDIPEEIEDEDDRELVDLVDRPAVRQELKSSPGVREALDILWPELTPEGLLSELYTDERFRADVAPQLTQAERDCLHRADPAAWTVADVPLLDEAAALVGELDVVLARAADARARAETERSEQTEQERQMITDAYDVAMDMAIDEEVAMPVDASLVLSRYHDTGRRASIAERARRNREWKYGHVIVDEAQELSPMAWRILTRRCPTLSMTVVGDVAQTGAPDGVNSWADALDRLAPGSWRRARLTVNYRTPQPIMTVAGDVLAAGGSDAVAPRSVRPDGDVPWAQRVSEDDLPDVLPAVVKRERDAIGEGTLAFIVPRARLDSCLAAVRAEVPEARAAGDFDMLDAPVAVITPEQAKGLEFDATVVVTPDELLAASTQGYADLYVALTRPTRRLGVLHVAPLPPALSRLARDGHGHDHDR</sequence>
<proteinExistence type="predicted"/>
<evidence type="ECO:0000259" key="6">
    <source>
        <dbReference type="PROSITE" id="PS51198"/>
    </source>
</evidence>
<dbReference type="EMBL" id="JAAGOA010000005">
    <property type="protein sequence ID" value="NEE00374.1"/>
    <property type="molecule type" value="Genomic_DNA"/>
</dbReference>
<dbReference type="GO" id="GO:0000725">
    <property type="term" value="P:recombinational repair"/>
    <property type="evidence" value="ECO:0007669"/>
    <property type="project" value="TreeGrafter"/>
</dbReference>
<dbReference type="InterPro" id="IPR014016">
    <property type="entry name" value="UvrD-like_ATP-bd"/>
</dbReference>